<accession>A0A564Y6A5</accession>
<evidence type="ECO:0000313" key="2">
    <source>
        <dbReference type="EMBL" id="VUZ42780.1"/>
    </source>
</evidence>
<evidence type="ECO:0000256" key="1">
    <source>
        <dbReference type="SAM" id="MobiDB-lite"/>
    </source>
</evidence>
<proteinExistence type="predicted"/>
<keyword evidence="3" id="KW-1185">Reference proteome</keyword>
<protein>
    <submittedName>
        <fullName evidence="2">Uncharacterized protein</fullName>
    </submittedName>
</protein>
<dbReference type="AlphaFoldDB" id="A0A564Y6A5"/>
<reference evidence="2 3" key="1">
    <citation type="submission" date="2019-07" db="EMBL/GenBank/DDBJ databases">
        <authorList>
            <person name="Jastrzebski P J."/>
            <person name="Paukszto L."/>
            <person name="Jastrzebski P J."/>
        </authorList>
    </citation>
    <scope>NUCLEOTIDE SEQUENCE [LARGE SCALE GENOMIC DNA]</scope>
    <source>
        <strain evidence="2 3">WMS-il1</strain>
    </source>
</reference>
<feature type="compositionally biased region" description="Basic and acidic residues" evidence="1">
    <location>
        <begin position="76"/>
        <end position="100"/>
    </location>
</feature>
<name>A0A564Y6A5_HYMDI</name>
<feature type="region of interest" description="Disordered" evidence="1">
    <location>
        <begin position="172"/>
        <end position="191"/>
    </location>
</feature>
<evidence type="ECO:0000313" key="3">
    <source>
        <dbReference type="Proteomes" id="UP000321570"/>
    </source>
</evidence>
<sequence length="191" mass="21049">MGHSLRQSMLRSSANNNQSNTSESLRTTRNRMDRQKDSFARSREAYKRRKGRETNPASCDRREIPGRGVNGWKAENGARNDAPDPKPDRTRRGGVESGRMRAAEKIPNSSLFRHSTMSRPIMSGPNPSDVPTCRAPGIIHSAVVVTALLSHYGFHLSDRGVPLKVTPIPFGDYSPTASKQKLPPTESKLGA</sequence>
<dbReference type="EMBL" id="CABIJS010000109">
    <property type="protein sequence ID" value="VUZ42780.1"/>
    <property type="molecule type" value="Genomic_DNA"/>
</dbReference>
<feature type="compositionally biased region" description="Basic and acidic residues" evidence="1">
    <location>
        <begin position="30"/>
        <end position="45"/>
    </location>
</feature>
<dbReference type="Proteomes" id="UP000321570">
    <property type="component" value="Unassembled WGS sequence"/>
</dbReference>
<organism evidence="2 3">
    <name type="scientific">Hymenolepis diminuta</name>
    <name type="common">Rat tapeworm</name>
    <dbReference type="NCBI Taxonomy" id="6216"/>
    <lineage>
        <taxon>Eukaryota</taxon>
        <taxon>Metazoa</taxon>
        <taxon>Spiralia</taxon>
        <taxon>Lophotrochozoa</taxon>
        <taxon>Platyhelminthes</taxon>
        <taxon>Cestoda</taxon>
        <taxon>Eucestoda</taxon>
        <taxon>Cyclophyllidea</taxon>
        <taxon>Hymenolepididae</taxon>
        <taxon>Hymenolepis</taxon>
    </lineage>
</organism>
<feature type="compositionally biased region" description="Polar residues" evidence="1">
    <location>
        <begin position="1"/>
        <end position="27"/>
    </location>
</feature>
<feature type="region of interest" description="Disordered" evidence="1">
    <location>
        <begin position="1"/>
        <end position="100"/>
    </location>
</feature>
<gene>
    <name evidence="2" type="ORF">WMSIL1_LOCUS3336</name>
</gene>